<dbReference type="PROSITE" id="PS50939">
    <property type="entry name" value="CYTOCHROME_B561"/>
    <property type="match status" value="1"/>
</dbReference>
<evidence type="ECO:0000256" key="6">
    <source>
        <dbReference type="ARBA" id="ARBA00023136"/>
    </source>
</evidence>
<evidence type="ECO:0000256" key="2">
    <source>
        <dbReference type="ARBA" id="ARBA00022448"/>
    </source>
</evidence>
<dbReference type="GO" id="GO:0016020">
    <property type="term" value="C:membrane"/>
    <property type="evidence" value="ECO:0007669"/>
    <property type="project" value="UniProtKB-SubCell"/>
</dbReference>
<keyword evidence="4" id="KW-0249">Electron transport</keyword>
<dbReference type="KEGG" id="nbg:DV706_02045"/>
<feature type="domain" description="Cytochrome b561" evidence="8">
    <location>
        <begin position="1"/>
        <end position="70"/>
    </location>
</feature>
<feature type="transmembrane region" description="Helical" evidence="7">
    <location>
        <begin position="6"/>
        <end position="26"/>
    </location>
</feature>
<keyword evidence="6 7" id="KW-0472">Membrane</keyword>
<proteinExistence type="predicted"/>
<evidence type="ECO:0000256" key="1">
    <source>
        <dbReference type="ARBA" id="ARBA00004370"/>
    </source>
</evidence>
<keyword evidence="3 7" id="KW-0812">Transmembrane</keyword>
<evidence type="ECO:0000256" key="4">
    <source>
        <dbReference type="ARBA" id="ARBA00022982"/>
    </source>
</evidence>
<evidence type="ECO:0000256" key="3">
    <source>
        <dbReference type="ARBA" id="ARBA00022692"/>
    </source>
</evidence>
<dbReference type="RefSeq" id="WP_006066820.1">
    <property type="nucleotide sequence ID" value="NZ_CP031305.1"/>
</dbReference>
<gene>
    <name evidence="9" type="ORF">DV706_02045</name>
</gene>
<reference evidence="9 10" key="1">
    <citation type="journal article" date="2019" name="Nat. Commun.">
        <title>A new type of DNA phosphorothioation-based antiviral system in archaea.</title>
        <authorList>
            <person name="Xiong L."/>
            <person name="Liu S."/>
            <person name="Chen S."/>
            <person name="Xiao Y."/>
            <person name="Zhu B."/>
            <person name="Gao Y."/>
            <person name="Zhang Y."/>
            <person name="Chen B."/>
            <person name="Luo J."/>
            <person name="Deng Z."/>
            <person name="Chen X."/>
            <person name="Wang L."/>
            <person name="Chen S."/>
        </authorList>
    </citation>
    <scope>NUCLEOTIDE SEQUENCE [LARGE SCALE GENOMIC DNA]</scope>
    <source>
        <strain evidence="9 10">JCM 10635</strain>
    </source>
</reference>
<evidence type="ECO:0000313" key="10">
    <source>
        <dbReference type="Proteomes" id="UP000296822"/>
    </source>
</evidence>
<sequence>MLDHYQLGLLTLVLTVVVAISGFVILANRHGYGPTGKWRSINRWLHTLLGILLVVAVFLTYFITPPDTLF</sequence>
<dbReference type="Proteomes" id="UP000296822">
    <property type="component" value="Chromosome"/>
</dbReference>
<dbReference type="EMBL" id="CP031305">
    <property type="protein sequence ID" value="QCC53370.1"/>
    <property type="molecule type" value="Genomic_DNA"/>
</dbReference>
<evidence type="ECO:0000256" key="7">
    <source>
        <dbReference type="SAM" id="Phobius"/>
    </source>
</evidence>
<dbReference type="GeneID" id="39850009"/>
<name>A0A4D6HHY1_9EURY</name>
<comment type="subcellular location">
    <subcellularLocation>
        <location evidence="1">Membrane</location>
    </subcellularLocation>
</comment>
<organism evidence="9 10">
    <name type="scientific">Natronorubrum bangense</name>
    <dbReference type="NCBI Taxonomy" id="61858"/>
    <lineage>
        <taxon>Archaea</taxon>
        <taxon>Methanobacteriati</taxon>
        <taxon>Methanobacteriota</taxon>
        <taxon>Stenosarchaea group</taxon>
        <taxon>Halobacteria</taxon>
        <taxon>Halobacteriales</taxon>
        <taxon>Natrialbaceae</taxon>
        <taxon>Natronorubrum</taxon>
    </lineage>
</organism>
<accession>A0A4D6HHY1</accession>
<feature type="transmembrane region" description="Helical" evidence="7">
    <location>
        <begin position="47"/>
        <end position="64"/>
    </location>
</feature>
<evidence type="ECO:0000313" key="9">
    <source>
        <dbReference type="EMBL" id="QCC53370.1"/>
    </source>
</evidence>
<protein>
    <recommendedName>
        <fullName evidence="8">Cytochrome b561 domain-containing protein</fullName>
    </recommendedName>
</protein>
<evidence type="ECO:0000259" key="8">
    <source>
        <dbReference type="PROSITE" id="PS50939"/>
    </source>
</evidence>
<dbReference type="InterPro" id="IPR006593">
    <property type="entry name" value="Cyt_b561/ferric_Rdtase_TM"/>
</dbReference>
<keyword evidence="2" id="KW-0813">Transport</keyword>
<evidence type="ECO:0000256" key="5">
    <source>
        <dbReference type="ARBA" id="ARBA00022989"/>
    </source>
</evidence>
<keyword evidence="5 7" id="KW-1133">Transmembrane helix</keyword>
<dbReference type="AlphaFoldDB" id="A0A4D6HHY1"/>